<evidence type="ECO:0000313" key="3">
    <source>
        <dbReference type="Proteomes" id="UP001151760"/>
    </source>
</evidence>
<proteinExistence type="predicted"/>
<evidence type="ECO:0000256" key="1">
    <source>
        <dbReference type="SAM" id="MobiDB-lite"/>
    </source>
</evidence>
<accession>A0ABQ4YVX0</accession>
<reference evidence="2" key="2">
    <citation type="submission" date="2022-01" db="EMBL/GenBank/DDBJ databases">
        <authorList>
            <person name="Yamashiro T."/>
            <person name="Shiraishi A."/>
            <person name="Satake H."/>
            <person name="Nakayama K."/>
        </authorList>
    </citation>
    <scope>NUCLEOTIDE SEQUENCE</scope>
</reference>
<name>A0ABQ4YVX0_9ASTR</name>
<sequence length="68" mass="7077">MLFLPTPIVEMTNDGFQIVGKKKKKGKSKSINGSQIGGHLVSDSNPTPTKGREAASGSTKGRKGPPAL</sequence>
<protein>
    <submittedName>
        <fullName evidence="2">Uncharacterized protein</fullName>
    </submittedName>
</protein>
<dbReference type="EMBL" id="BQNB010010724">
    <property type="protein sequence ID" value="GJS81121.1"/>
    <property type="molecule type" value="Genomic_DNA"/>
</dbReference>
<gene>
    <name evidence="2" type="ORF">Tco_0747662</name>
</gene>
<organism evidence="2 3">
    <name type="scientific">Tanacetum coccineum</name>
    <dbReference type="NCBI Taxonomy" id="301880"/>
    <lineage>
        <taxon>Eukaryota</taxon>
        <taxon>Viridiplantae</taxon>
        <taxon>Streptophyta</taxon>
        <taxon>Embryophyta</taxon>
        <taxon>Tracheophyta</taxon>
        <taxon>Spermatophyta</taxon>
        <taxon>Magnoliopsida</taxon>
        <taxon>eudicotyledons</taxon>
        <taxon>Gunneridae</taxon>
        <taxon>Pentapetalae</taxon>
        <taxon>asterids</taxon>
        <taxon>campanulids</taxon>
        <taxon>Asterales</taxon>
        <taxon>Asteraceae</taxon>
        <taxon>Asteroideae</taxon>
        <taxon>Anthemideae</taxon>
        <taxon>Anthemidinae</taxon>
        <taxon>Tanacetum</taxon>
    </lineage>
</organism>
<comment type="caution">
    <text evidence="2">The sequence shown here is derived from an EMBL/GenBank/DDBJ whole genome shotgun (WGS) entry which is preliminary data.</text>
</comment>
<reference evidence="2" key="1">
    <citation type="journal article" date="2022" name="Int. J. Mol. Sci.">
        <title>Draft Genome of Tanacetum Coccineum: Genomic Comparison of Closely Related Tanacetum-Family Plants.</title>
        <authorList>
            <person name="Yamashiro T."/>
            <person name="Shiraishi A."/>
            <person name="Nakayama K."/>
            <person name="Satake H."/>
        </authorList>
    </citation>
    <scope>NUCLEOTIDE SEQUENCE</scope>
</reference>
<keyword evidence="3" id="KW-1185">Reference proteome</keyword>
<evidence type="ECO:0000313" key="2">
    <source>
        <dbReference type="EMBL" id="GJS81121.1"/>
    </source>
</evidence>
<feature type="region of interest" description="Disordered" evidence="1">
    <location>
        <begin position="19"/>
        <end position="68"/>
    </location>
</feature>
<dbReference type="Proteomes" id="UP001151760">
    <property type="component" value="Unassembled WGS sequence"/>
</dbReference>